<evidence type="ECO:0000313" key="2">
    <source>
        <dbReference type="Proteomes" id="UP001054945"/>
    </source>
</evidence>
<protein>
    <submittedName>
        <fullName evidence="1">Uncharacterized protein</fullName>
    </submittedName>
</protein>
<organism evidence="1 2">
    <name type="scientific">Caerostris extrusa</name>
    <name type="common">Bark spider</name>
    <name type="synonym">Caerostris bankana</name>
    <dbReference type="NCBI Taxonomy" id="172846"/>
    <lineage>
        <taxon>Eukaryota</taxon>
        <taxon>Metazoa</taxon>
        <taxon>Ecdysozoa</taxon>
        <taxon>Arthropoda</taxon>
        <taxon>Chelicerata</taxon>
        <taxon>Arachnida</taxon>
        <taxon>Araneae</taxon>
        <taxon>Araneomorphae</taxon>
        <taxon>Entelegynae</taxon>
        <taxon>Araneoidea</taxon>
        <taxon>Araneidae</taxon>
        <taxon>Caerostris</taxon>
    </lineage>
</organism>
<gene>
    <name evidence="1" type="ORF">CEXT_446821</name>
</gene>
<dbReference type="Proteomes" id="UP001054945">
    <property type="component" value="Unassembled WGS sequence"/>
</dbReference>
<keyword evidence="2" id="KW-1185">Reference proteome</keyword>
<reference evidence="1 2" key="1">
    <citation type="submission" date="2021-06" db="EMBL/GenBank/DDBJ databases">
        <title>Caerostris extrusa draft genome.</title>
        <authorList>
            <person name="Kono N."/>
            <person name="Arakawa K."/>
        </authorList>
    </citation>
    <scope>NUCLEOTIDE SEQUENCE [LARGE SCALE GENOMIC DNA]</scope>
</reference>
<dbReference type="EMBL" id="BPLR01010145">
    <property type="protein sequence ID" value="GIY37246.1"/>
    <property type="molecule type" value="Genomic_DNA"/>
</dbReference>
<dbReference type="AlphaFoldDB" id="A0AAV4SVF5"/>
<comment type="caution">
    <text evidence="1">The sequence shown here is derived from an EMBL/GenBank/DDBJ whole genome shotgun (WGS) entry which is preliminary data.</text>
</comment>
<accession>A0AAV4SVF5</accession>
<name>A0AAV4SVF5_CAEEX</name>
<evidence type="ECO:0000313" key="1">
    <source>
        <dbReference type="EMBL" id="GIY37246.1"/>
    </source>
</evidence>
<proteinExistence type="predicted"/>
<sequence>MVIILRNTLLGIPAKVSSLVFLAYDEVDFLYKKRGVQRRKDDEKMELKNATTNCRMRDKLASALMRIYFALHWTFIYHGFITCVSHRANKEEIGVDFPHKKMGVQRKKDDEKMELKKAAKNANHKLSNARQAFFGAYEDLFRHVLDIYLPWIYTCVSHRTNKGEIGERHFFFFFPFRIAIRIMRLTNALYEFVFEDT</sequence>